<dbReference type="Proteomes" id="UP001487740">
    <property type="component" value="Unassembled WGS sequence"/>
</dbReference>
<reference evidence="1 2" key="1">
    <citation type="submission" date="2023-03" db="EMBL/GenBank/DDBJ databases">
        <title>High-quality genome of Scylla paramamosain provides insights in environmental adaptation.</title>
        <authorList>
            <person name="Zhang L."/>
        </authorList>
    </citation>
    <scope>NUCLEOTIDE SEQUENCE [LARGE SCALE GENOMIC DNA]</scope>
    <source>
        <strain evidence="1">LZ_2023a</strain>
        <tissue evidence="1">Muscle</tissue>
    </source>
</reference>
<sequence length="254" mass="28252">MMRCVLGVIASRPSTCVSCRGLRPSCSDSSGGAIFIIICTSHKFRVGVVEHDNHFSGVISTFPKPSARLGRDELGPQNAAPGKEEPPGIHVHLEIGFGHKHKSEMEKTCGGDSVAVTDFLRRPVTNNTRIFPEVFTLLLLGSFLLRLLHVILADIDYWSRAATRTWARRGTTFWAFRGHSRACPRRSRTAGLRRQGDLLFWLTAPRLAHTPAVWACGRDGEREGHYMALSRRGHPCPEVFRDCGALREGRLREG</sequence>
<organism evidence="1 2">
    <name type="scientific">Scylla paramamosain</name>
    <name type="common">Mud crab</name>
    <dbReference type="NCBI Taxonomy" id="85552"/>
    <lineage>
        <taxon>Eukaryota</taxon>
        <taxon>Metazoa</taxon>
        <taxon>Ecdysozoa</taxon>
        <taxon>Arthropoda</taxon>
        <taxon>Crustacea</taxon>
        <taxon>Multicrustacea</taxon>
        <taxon>Malacostraca</taxon>
        <taxon>Eumalacostraca</taxon>
        <taxon>Eucarida</taxon>
        <taxon>Decapoda</taxon>
        <taxon>Pleocyemata</taxon>
        <taxon>Brachyura</taxon>
        <taxon>Eubrachyura</taxon>
        <taxon>Portunoidea</taxon>
        <taxon>Portunidae</taxon>
        <taxon>Portuninae</taxon>
        <taxon>Scylla</taxon>
    </lineage>
</organism>
<comment type="caution">
    <text evidence="1">The sequence shown here is derived from an EMBL/GenBank/DDBJ whole genome shotgun (WGS) entry which is preliminary data.</text>
</comment>
<dbReference type="EMBL" id="JARAKH010000018">
    <property type="protein sequence ID" value="KAK8394648.1"/>
    <property type="molecule type" value="Genomic_DNA"/>
</dbReference>
<keyword evidence="2" id="KW-1185">Reference proteome</keyword>
<accession>A0AAW0U3K3</accession>
<name>A0AAW0U3K3_SCYPA</name>
<evidence type="ECO:0000313" key="2">
    <source>
        <dbReference type="Proteomes" id="UP001487740"/>
    </source>
</evidence>
<dbReference type="AlphaFoldDB" id="A0AAW0U3K3"/>
<gene>
    <name evidence="1" type="ORF">O3P69_005840</name>
</gene>
<evidence type="ECO:0000313" key="1">
    <source>
        <dbReference type="EMBL" id="KAK8394648.1"/>
    </source>
</evidence>
<proteinExistence type="predicted"/>
<protein>
    <submittedName>
        <fullName evidence="1">Uncharacterized protein</fullName>
    </submittedName>
</protein>